<accession>A0AAE4IY16</accession>
<evidence type="ECO:0000256" key="1">
    <source>
        <dbReference type="ARBA" id="ARBA00035681"/>
    </source>
</evidence>
<dbReference type="EMBL" id="JAQGEC010000016">
    <property type="protein sequence ID" value="MDR9891926.1"/>
    <property type="molecule type" value="Genomic_DNA"/>
</dbReference>
<comment type="caution">
    <text evidence="3">The sequence shown here is derived from an EMBL/GenBank/DDBJ whole genome shotgun (WGS) entry which is preliminary data.</text>
</comment>
<proteinExistence type="predicted"/>
<name>A0AAE4IY16_9ENTR</name>
<evidence type="ECO:0000256" key="2">
    <source>
        <dbReference type="SAM" id="SignalP"/>
    </source>
</evidence>
<reference evidence="3" key="1">
    <citation type="submission" date="2022-12" db="EMBL/GenBank/DDBJ databases">
        <title>NDM-1 containing novel ST 2018 Pseudenterobacter timonensis.</title>
        <authorList>
            <person name="Halder G."/>
            <person name="Mandal S."/>
            <person name="Dutta S."/>
        </authorList>
    </citation>
    <scope>NUCLEOTIDE SEQUENCE</scope>
    <source>
        <strain evidence="3">CNCI147</strain>
    </source>
</reference>
<dbReference type="NCBIfam" id="NF041639">
    <property type="entry name" value="YicS_fam"/>
    <property type="match status" value="1"/>
</dbReference>
<feature type="signal peptide" evidence="2">
    <location>
        <begin position="1"/>
        <end position="21"/>
    </location>
</feature>
<feature type="chain" id="PRO_5042235515" description="Uncharacterized protein YicS" evidence="2">
    <location>
        <begin position="22"/>
        <end position="98"/>
    </location>
</feature>
<dbReference type="AlphaFoldDB" id="A0AAE4IY16"/>
<dbReference type="RefSeq" id="WP_310827071.1">
    <property type="nucleotide sequence ID" value="NZ_JAQGEC010000016.1"/>
</dbReference>
<organism evidence="3 4">
    <name type="scientific">Pseudenterobacter timonensis</name>
    <dbReference type="NCBI Taxonomy" id="1755099"/>
    <lineage>
        <taxon>Bacteria</taxon>
        <taxon>Pseudomonadati</taxon>
        <taxon>Pseudomonadota</taxon>
        <taxon>Gammaproteobacteria</taxon>
        <taxon>Enterobacterales</taxon>
        <taxon>Enterobacteriaceae</taxon>
        <taxon>Pseudenterobacter</taxon>
    </lineage>
</organism>
<protein>
    <recommendedName>
        <fullName evidence="1">Uncharacterized protein YicS</fullName>
    </recommendedName>
</protein>
<evidence type="ECO:0000313" key="4">
    <source>
        <dbReference type="Proteomes" id="UP001248822"/>
    </source>
</evidence>
<evidence type="ECO:0000313" key="3">
    <source>
        <dbReference type="EMBL" id="MDR9891926.1"/>
    </source>
</evidence>
<dbReference type="Proteomes" id="UP001248822">
    <property type="component" value="Unassembled WGS sequence"/>
</dbReference>
<sequence>MKVAHLFCLILCLFFAVFVHAQEQPDPAKEAKLRQAVMKDIKKVCAPQRRQTDKEWQAMIMSSEVNRILVKNALLAVERDNLDNYWEAVSKVDCMEDY</sequence>
<keyword evidence="2" id="KW-0732">Signal</keyword>
<gene>
    <name evidence="3" type="ORF">O7047_17025</name>
</gene>
<dbReference type="InterPro" id="IPR048144">
    <property type="entry name" value="YicS_fam"/>
</dbReference>